<accession>A0AA87SYW5</accession>
<sequence length="47" mass="5274">MHACYEYGSAGYISGISVQVNTNGIFPGFCNKDIKPISKILYLYLKR</sequence>
<comment type="caution">
    <text evidence="1">The sequence shown here is derived from an EMBL/GenBank/DDBJ whole genome shotgun (WGS) entry which is preliminary data.</text>
</comment>
<reference evidence="1 2" key="1">
    <citation type="journal article" date="2014" name="Int. J. Syst. Evol. Microbiol.">
        <title>Leptospira mayottensis sp. nov., a pathogenic species of the genus Leptospira isolated from humans.</title>
        <authorList>
            <person name="Bourhy P."/>
            <person name="Collet L."/>
            <person name="Brisse S."/>
            <person name="Picardeau M."/>
        </authorList>
    </citation>
    <scope>NUCLEOTIDE SEQUENCE [LARGE SCALE GENOMIC DNA]</scope>
    <source>
        <strain evidence="1 2">200901122</strain>
    </source>
</reference>
<evidence type="ECO:0000313" key="2">
    <source>
        <dbReference type="Proteomes" id="UP000001343"/>
    </source>
</evidence>
<proteinExistence type="predicted"/>
<dbReference type="Proteomes" id="UP000001343">
    <property type="component" value="Unassembled WGS sequence"/>
</dbReference>
<dbReference type="EMBL" id="AKWM02000007">
    <property type="protein sequence ID" value="EKS01822.1"/>
    <property type="molecule type" value="Genomic_DNA"/>
</dbReference>
<name>A0AA87SYW5_9LEPT</name>
<dbReference type="AlphaFoldDB" id="A0AA87SYW5"/>
<protein>
    <submittedName>
        <fullName evidence="1">Uncharacterized protein</fullName>
    </submittedName>
</protein>
<gene>
    <name evidence="1" type="ORF">LEP1GSC125_4045</name>
</gene>
<evidence type="ECO:0000313" key="1">
    <source>
        <dbReference type="EMBL" id="EKS01822.1"/>
    </source>
</evidence>
<organism evidence="1 2">
    <name type="scientific">Leptospira mayottensis 200901122</name>
    <dbReference type="NCBI Taxonomy" id="1193010"/>
    <lineage>
        <taxon>Bacteria</taxon>
        <taxon>Pseudomonadati</taxon>
        <taxon>Spirochaetota</taxon>
        <taxon>Spirochaetia</taxon>
        <taxon>Leptospirales</taxon>
        <taxon>Leptospiraceae</taxon>
        <taxon>Leptospira</taxon>
    </lineage>
</organism>